<reference evidence="4" key="1">
    <citation type="submission" date="2016-10" db="EMBL/GenBank/DDBJ databases">
        <authorList>
            <person name="Varghese N."/>
            <person name="Submissions S."/>
        </authorList>
    </citation>
    <scope>NUCLEOTIDE SEQUENCE [LARGE SCALE GENOMIC DNA]</scope>
    <source>
        <strain evidence="4">CGMCC 1.8711</strain>
    </source>
</reference>
<dbReference type="OrthoDB" id="282846at2157"/>
<dbReference type="Pfam" id="PF26273">
    <property type="entry name" value="Gly_zipper"/>
    <property type="match status" value="1"/>
</dbReference>
<evidence type="ECO:0000313" key="3">
    <source>
        <dbReference type="EMBL" id="SFR59972.1"/>
    </source>
</evidence>
<protein>
    <recommendedName>
        <fullName evidence="2">Glycine zipper-like domain-containing protein</fullName>
    </recommendedName>
</protein>
<organism evidence="3 4">
    <name type="scientific">Halogeometricum limi</name>
    <dbReference type="NCBI Taxonomy" id="555875"/>
    <lineage>
        <taxon>Archaea</taxon>
        <taxon>Methanobacteriati</taxon>
        <taxon>Methanobacteriota</taxon>
        <taxon>Stenosarchaea group</taxon>
        <taxon>Halobacteria</taxon>
        <taxon>Halobacteriales</taxon>
        <taxon>Haloferacaceae</taxon>
        <taxon>Halogeometricum</taxon>
    </lineage>
</organism>
<evidence type="ECO:0000256" key="1">
    <source>
        <dbReference type="SAM" id="Phobius"/>
    </source>
</evidence>
<gene>
    <name evidence="3" type="ORF">SAMN04488124_2648</name>
</gene>
<keyword evidence="1" id="KW-0472">Membrane</keyword>
<dbReference type="STRING" id="555875.SAMN04488124_2648"/>
<feature type="domain" description="Glycine zipper-like" evidence="2">
    <location>
        <begin position="33"/>
        <end position="91"/>
    </location>
</feature>
<dbReference type="EMBL" id="FOYS01000004">
    <property type="protein sequence ID" value="SFR59972.1"/>
    <property type="molecule type" value="Genomic_DNA"/>
</dbReference>
<dbReference type="Proteomes" id="UP000243250">
    <property type="component" value="Unassembled WGS sequence"/>
</dbReference>
<evidence type="ECO:0000259" key="2">
    <source>
        <dbReference type="Pfam" id="PF26273"/>
    </source>
</evidence>
<dbReference type="RefSeq" id="WP_089881746.1">
    <property type="nucleotide sequence ID" value="NZ_FOYS01000004.1"/>
</dbReference>
<feature type="transmembrane region" description="Helical" evidence="1">
    <location>
        <begin position="40"/>
        <end position="62"/>
    </location>
</feature>
<keyword evidence="1" id="KW-1133">Transmembrane helix</keyword>
<name>A0A1I6HZT3_9EURY</name>
<dbReference type="AlphaFoldDB" id="A0A1I6HZT3"/>
<accession>A0A1I6HZT3</accession>
<evidence type="ECO:0000313" key="4">
    <source>
        <dbReference type="Proteomes" id="UP000243250"/>
    </source>
</evidence>
<dbReference type="InterPro" id="IPR058598">
    <property type="entry name" value="Gly_zipper-like_dom"/>
</dbReference>
<sequence length="93" mass="9161">MAQELTSGGDARSGEQSVVEYDVGAEESVIGSSSHAAEQFGVGATAGILVGALVGVAAGWALGGDPTVVFFLALGTGFILAPLVGLLVLERGD</sequence>
<proteinExistence type="predicted"/>
<keyword evidence="4" id="KW-1185">Reference proteome</keyword>
<keyword evidence="1" id="KW-0812">Transmembrane</keyword>
<feature type="transmembrane region" description="Helical" evidence="1">
    <location>
        <begin position="68"/>
        <end position="89"/>
    </location>
</feature>